<accession>A0A7W8JQM6</accession>
<comment type="caution">
    <text evidence="1">The sequence shown here is derived from an EMBL/GenBank/DDBJ whole genome shotgun (WGS) entry which is preliminary data.</text>
</comment>
<dbReference type="Proteomes" id="UP000552709">
    <property type="component" value="Unassembled WGS sequence"/>
</dbReference>
<proteinExistence type="predicted"/>
<keyword evidence="2" id="KW-1185">Reference proteome</keyword>
<protein>
    <submittedName>
        <fullName evidence="1">Uncharacterized protein</fullName>
    </submittedName>
</protein>
<sequence>MLTGCNYQGFTPTANTKLDAYVTARQQIRQ</sequence>
<reference evidence="1 2" key="1">
    <citation type="submission" date="2020-08" db="EMBL/GenBank/DDBJ databases">
        <title>Genomic Encyclopedia of Type Strains, Phase IV (KMG-IV): sequencing the most valuable type-strain genomes for metagenomic binning, comparative biology and taxonomic classification.</title>
        <authorList>
            <person name="Goeker M."/>
        </authorList>
    </citation>
    <scope>NUCLEOTIDE SEQUENCE [LARGE SCALE GENOMIC DNA]</scope>
    <source>
        <strain evidence="1 2">DSM 27939</strain>
    </source>
</reference>
<dbReference type="EMBL" id="JACHFL010000001">
    <property type="protein sequence ID" value="MBB5361430.1"/>
    <property type="molecule type" value="Genomic_DNA"/>
</dbReference>
<organism evidence="1 2">
    <name type="scientific">Deinococcus humi</name>
    <dbReference type="NCBI Taxonomy" id="662880"/>
    <lineage>
        <taxon>Bacteria</taxon>
        <taxon>Thermotogati</taxon>
        <taxon>Deinococcota</taxon>
        <taxon>Deinococci</taxon>
        <taxon>Deinococcales</taxon>
        <taxon>Deinococcaceae</taxon>
        <taxon>Deinococcus</taxon>
    </lineage>
</organism>
<dbReference type="AlphaFoldDB" id="A0A7W8JQM6"/>
<gene>
    <name evidence="1" type="ORF">HNQ08_000501</name>
</gene>
<name>A0A7W8JQM6_9DEIO</name>
<evidence type="ECO:0000313" key="2">
    <source>
        <dbReference type="Proteomes" id="UP000552709"/>
    </source>
</evidence>
<evidence type="ECO:0000313" key="1">
    <source>
        <dbReference type="EMBL" id="MBB5361430.1"/>
    </source>
</evidence>